<sequence>MTYSEAIAAKNPDSPNTSEWKLEKLTPIQKFYSGSKILVTGGTGFIGHVLLEKLLTACPNISKIYLIIRRKKDTDIEARLDRMFEDIVFSRLKKQCPDFRDKIIAVEGDMLLPGLGISPSDRLLLIKEVNVIFHSAATIRFDEPLRRAVLINIRAVRDMVRLAHEMPNLKSFIHLSTAYSNCIHQHIMEEIYPPAADYRKLLQVVESPLPDNILEKITPMLIGKYPNTYSYSKQIGEAIIMEEGKGLPIGIHRPSIVMGTYEEPIRGWINSFYTPTGYLALIGIGVIRTTENILELKPSLIPVDMVVNSVIATACNVAERYGEQQKQKDILVYNYENTDTSALNWADSKKLAMRYFRLYPLVTDMWYPFCINCKTHTGYVIASFFVHKLPAILVDAVLFCLRKPVMVVKAYKKIDKFTRLLSHFMVNEWTFESNNTRSVINSMSEEDRKLFPCDPRNFDWEKYIERFVIGYRIYLFKDPMDTLPQARKRLRR</sequence>
<dbReference type="GO" id="GO:0035336">
    <property type="term" value="P:long-chain fatty-acyl-CoA metabolic process"/>
    <property type="evidence" value="ECO:0007669"/>
    <property type="project" value="TreeGrafter"/>
</dbReference>
<evidence type="ECO:0000256" key="7">
    <source>
        <dbReference type="ARBA" id="ARBA00023098"/>
    </source>
</evidence>
<dbReference type="InterPro" id="IPR013120">
    <property type="entry name" value="FAR_NAD-bd"/>
</dbReference>
<keyword evidence="10" id="KW-0560">Oxidoreductase</keyword>
<dbReference type="GO" id="GO:0102965">
    <property type="term" value="F:alcohol-forming long-chain fatty acyl-CoA reductase activity"/>
    <property type="evidence" value="ECO:0007669"/>
    <property type="project" value="UniProtKB-EC"/>
</dbReference>
<dbReference type="EMBL" id="JANEYG010000018">
    <property type="protein sequence ID" value="KAJ8919469.1"/>
    <property type="molecule type" value="Genomic_DNA"/>
</dbReference>
<dbReference type="InterPro" id="IPR033640">
    <property type="entry name" value="FAR_C"/>
</dbReference>
<feature type="domain" description="Thioester reductase (TE)" evidence="12">
    <location>
        <begin position="39"/>
        <end position="309"/>
    </location>
</feature>
<dbReference type="InterPro" id="IPR036291">
    <property type="entry name" value="NAD(P)-bd_dom_sf"/>
</dbReference>
<dbReference type="Pfam" id="PF07993">
    <property type="entry name" value="NAD_binding_4"/>
    <property type="match status" value="1"/>
</dbReference>
<dbReference type="FunFam" id="3.40.50.720:FF:000143">
    <property type="entry name" value="Fatty acyl-CoA reductase"/>
    <property type="match status" value="1"/>
</dbReference>
<evidence type="ECO:0000256" key="9">
    <source>
        <dbReference type="ARBA" id="ARBA00052530"/>
    </source>
</evidence>
<evidence type="ECO:0000313" key="13">
    <source>
        <dbReference type="EMBL" id="KAJ8919469.1"/>
    </source>
</evidence>
<dbReference type="AlphaFoldDB" id="A0AAV8VZH3"/>
<proteinExistence type="inferred from homology"/>
<evidence type="ECO:0000256" key="4">
    <source>
        <dbReference type="ARBA" id="ARBA00022692"/>
    </source>
</evidence>
<dbReference type="PANTHER" id="PTHR11011">
    <property type="entry name" value="MALE STERILITY PROTEIN 2-RELATED"/>
    <property type="match status" value="1"/>
</dbReference>
<keyword evidence="4" id="KW-0812">Transmembrane</keyword>
<evidence type="ECO:0000256" key="1">
    <source>
        <dbReference type="ARBA" id="ARBA00004141"/>
    </source>
</evidence>
<accession>A0AAV8VZH3</accession>
<dbReference type="GO" id="GO:0005777">
    <property type="term" value="C:peroxisome"/>
    <property type="evidence" value="ECO:0007669"/>
    <property type="project" value="TreeGrafter"/>
</dbReference>
<evidence type="ECO:0000259" key="12">
    <source>
        <dbReference type="Pfam" id="PF07993"/>
    </source>
</evidence>
<dbReference type="SUPFAM" id="SSF51735">
    <property type="entry name" value="NAD(P)-binding Rossmann-fold domains"/>
    <property type="match status" value="1"/>
</dbReference>
<dbReference type="InterPro" id="IPR026055">
    <property type="entry name" value="FAR"/>
</dbReference>
<protein>
    <recommendedName>
        <fullName evidence="10">Fatty acyl-CoA reductase</fullName>
        <ecNumber evidence="10">1.2.1.84</ecNumber>
    </recommendedName>
</protein>
<name>A0AAV8VZH3_9CUCU</name>
<keyword evidence="8" id="KW-0472">Membrane</keyword>
<comment type="catalytic activity">
    <reaction evidence="9 10">
        <text>a long-chain fatty acyl-CoA + 2 NADPH + 2 H(+) = a long-chain primary fatty alcohol + 2 NADP(+) + CoA</text>
        <dbReference type="Rhea" id="RHEA:52716"/>
        <dbReference type="ChEBI" id="CHEBI:15378"/>
        <dbReference type="ChEBI" id="CHEBI:57287"/>
        <dbReference type="ChEBI" id="CHEBI:57783"/>
        <dbReference type="ChEBI" id="CHEBI:58349"/>
        <dbReference type="ChEBI" id="CHEBI:77396"/>
        <dbReference type="ChEBI" id="CHEBI:83139"/>
        <dbReference type="EC" id="1.2.1.84"/>
    </reaction>
</comment>
<comment type="similarity">
    <text evidence="2 10">Belongs to the fatty acyl-CoA reductase family.</text>
</comment>
<dbReference type="CDD" id="cd05236">
    <property type="entry name" value="FAR-N_SDR_e"/>
    <property type="match status" value="1"/>
</dbReference>
<keyword evidence="14" id="KW-1185">Reference proteome</keyword>
<keyword evidence="5 10" id="KW-0521">NADP</keyword>
<dbReference type="Proteomes" id="UP001159042">
    <property type="component" value="Unassembled WGS sequence"/>
</dbReference>
<dbReference type="PANTHER" id="PTHR11011:SF60">
    <property type="entry name" value="FATTY ACYL-COA REDUCTASE-RELATED"/>
    <property type="match status" value="1"/>
</dbReference>
<dbReference type="GO" id="GO:0080019">
    <property type="term" value="F:alcohol-forming very long-chain fatty acyl-CoA reductase activity"/>
    <property type="evidence" value="ECO:0007669"/>
    <property type="project" value="InterPro"/>
</dbReference>
<comment type="caution">
    <text evidence="13">The sequence shown here is derived from an EMBL/GenBank/DDBJ whole genome shotgun (WGS) entry which is preliminary data.</text>
</comment>
<comment type="subcellular location">
    <subcellularLocation>
        <location evidence="1">Membrane</location>
        <topology evidence="1">Multi-pass membrane protein</topology>
    </subcellularLocation>
</comment>
<dbReference type="CDD" id="cd09071">
    <property type="entry name" value="FAR_C"/>
    <property type="match status" value="1"/>
</dbReference>
<organism evidence="13 14">
    <name type="scientific">Exocentrus adspersus</name>
    <dbReference type="NCBI Taxonomy" id="1586481"/>
    <lineage>
        <taxon>Eukaryota</taxon>
        <taxon>Metazoa</taxon>
        <taxon>Ecdysozoa</taxon>
        <taxon>Arthropoda</taxon>
        <taxon>Hexapoda</taxon>
        <taxon>Insecta</taxon>
        <taxon>Pterygota</taxon>
        <taxon>Neoptera</taxon>
        <taxon>Endopterygota</taxon>
        <taxon>Coleoptera</taxon>
        <taxon>Polyphaga</taxon>
        <taxon>Cucujiformia</taxon>
        <taxon>Chrysomeloidea</taxon>
        <taxon>Cerambycidae</taxon>
        <taxon>Lamiinae</taxon>
        <taxon>Acanthocinini</taxon>
        <taxon>Exocentrus</taxon>
    </lineage>
</organism>
<keyword evidence="7 10" id="KW-0443">Lipid metabolism</keyword>
<evidence type="ECO:0000313" key="14">
    <source>
        <dbReference type="Proteomes" id="UP001159042"/>
    </source>
</evidence>
<evidence type="ECO:0000256" key="10">
    <source>
        <dbReference type="RuleBase" id="RU363097"/>
    </source>
</evidence>
<comment type="function">
    <text evidence="10">Catalyzes the reduction of fatty acyl-CoA to fatty alcohols.</text>
</comment>
<feature type="domain" description="Fatty acyl-CoA reductase C-terminal" evidence="11">
    <location>
        <begin position="387"/>
        <end position="478"/>
    </location>
</feature>
<evidence type="ECO:0000256" key="3">
    <source>
        <dbReference type="ARBA" id="ARBA00022516"/>
    </source>
</evidence>
<dbReference type="GO" id="GO:0016020">
    <property type="term" value="C:membrane"/>
    <property type="evidence" value="ECO:0007669"/>
    <property type="project" value="UniProtKB-SubCell"/>
</dbReference>
<dbReference type="Pfam" id="PF03015">
    <property type="entry name" value="Sterile"/>
    <property type="match status" value="1"/>
</dbReference>
<reference evidence="13 14" key="1">
    <citation type="journal article" date="2023" name="Insect Mol. Biol.">
        <title>Genome sequencing provides insights into the evolution of gene families encoding plant cell wall-degrading enzymes in longhorned beetles.</title>
        <authorList>
            <person name="Shin N.R."/>
            <person name="Okamura Y."/>
            <person name="Kirsch R."/>
            <person name="Pauchet Y."/>
        </authorList>
    </citation>
    <scope>NUCLEOTIDE SEQUENCE [LARGE SCALE GENOMIC DNA]</scope>
    <source>
        <strain evidence="13">EAD_L_NR</strain>
    </source>
</reference>
<keyword evidence="3 10" id="KW-0444">Lipid biosynthesis</keyword>
<dbReference type="Gene3D" id="3.40.50.720">
    <property type="entry name" value="NAD(P)-binding Rossmann-like Domain"/>
    <property type="match status" value="1"/>
</dbReference>
<keyword evidence="6" id="KW-1133">Transmembrane helix</keyword>
<dbReference type="EC" id="1.2.1.84" evidence="10"/>
<evidence type="ECO:0000256" key="8">
    <source>
        <dbReference type="ARBA" id="ARBA00023136"/>
    </source>
</evidence>
<evidence type="ECO:0000256" key="5">
    <source>
        <dbReference type="ARBA" id="ARBA00022857"/>
    </source>
</evidence>
<gene>
    <name evidence="13" type="ORF">NQ315_016569</name>
</gene>
<evidence type="ECO:0000256" key="6">
    <source>
        <dbReference type="ARBA" id="ARBA00022989"/>
    </source>
</evidence>
<evidence type="ECO:0000259" key="11">
    <source>
        <dbReference type="Pfam" id="PF03015"/>
    </source>
</evidence>
<evidence type="ECO:0000256" key="2">
    <source>
        <dbReference type="ARBA" id="ARBA00005928"/>
    </source>
</evidence>